<dbReference type="InterPro" id="IPR013783">
    <property type="entry name" value="Ig-like_fold"/>
</dbReference>
<name>A0A1M5DI13_9BACT</name>
<feature type="transmembrane region" description="Helical" evidence="6">
    <location>
        <begin position="823"/>
        <end position="841"/>
    </location>
</feature>
<reference evidence="9 10" key="1">
    <citation type="submission" date="2016-11" db="EMBL/GenBank/DDBJ databases">
        <authorList>
            <person name="Jaros S."/>
            <person name="Januszkiewicz K."/>
            <person name="Wedrychowicz H."/>
        </authorList>
    </citation>
    <scope>NUCLEOTIDE SEQUENCE [LARGE SCALE GENOMIC DNA]</scope>
    <source>
        <strain evidence="9 10">DSM 21986</strain>
    </source>
</reference>
<dbReference type="InterPro" id="IPR011047">
    <property type="entry name" value="Quinoprotein_ADH-like_sf"/>
</dbReference>
<evidence type="ECO:0000256" key="6">
    <source>
        <dbReference type="SAM" id="Phobius"/>
    </source>
</evidence>
<comment type="catalytic activity">
    <reaction evidence="1">
        <text>ATP + protein L-histidine = ADP + protein N-phospho-L-histidine.</text>
        <dbReference type="EC" id="2.7.13.3"/>
    </reaction>
</comment>
<protein>
    <recommendedName>
        <fullName evidence="2">histidine kinase</fullName>
        <ecNumber evidence="2">2.7.13.3</ecNumber>
    </recommendedName>
</protein>
<dbReference type="InterPro" id="IPR011123">
    <property type="entry name" value="Y_Y_Y"/>
</dbReference>
<feature type="compositionally biased region" description="Polar residues" evidence="5">
    <location>
        <begin position="1161"/>
        <end position="1176"/>
    </location>
</feature>
<dbReference type="Gene3D" id="2.60.40.10">
    <property type="entry name" value="Immunoglobulins"/>
    <property type="match status" value="1"/>
</dbReference>
<dbReference type="RefSeq" id="WP_084088224.1">
    <property type="nucleotide sequence ID" value="NZ_FQUS01000011.1"/>
</dbReference>
<evidence type="ECO:0000256" key="4">
    <source>
        <dbReference type="SAM" id="Coils"/>
    </source>
</evidence>
<dbReference type="Gene3D" id="1.10.287.130">
    <property type="match status" value="1"/>
</dbReference>
<feature type="region of interest" description="Disordered" evidence="5">
    <location>
        <begin position="1161"/>
        <end position="1188"/>
    </location>
</feature>
<dbReference type="InterPro" id="IPR036116">
    <property type="entry name" value="FN3_sf"/>
</dbReference>
<keyword evidence="6" id="KW-0472">Membrane</keyword>
<feature type="coiled-coil region" evidence="4">
    <location>
        <begin position="866"/>
        <end position="900"/>
    </location>
</feature>
<dbReference type="AlphaFoldDB" id="A0A1M5DI13"/>
<gene>
    <name evidence="9" type="ORF">SAMN05443144_111124</name>
</gene>
<dbReference type="SUPFAM" id="SSF55874">
    <property type="entry name" value="ATPase domain of HSP90 chaperone/DNA topoisomerase II/histidine kinase"/>
    <property type="match status" value="1"/>
</dbReference>
<keyword evidence="4" id="KW-0175">Coiled coil</keyword>
<proteinExistence type="predicted"/>
<evidence type="ECO:0000256" key="3">
    <source>
        <dbReference type="ARBA" id="ARBA00022553"/>
    </source>
</evidence>
<dbReference type="PANTHER" id="PTHR43547">
    <property type="entry name" value="TWO-COMPONENT HISTIDINE KINASE"/>
    <property type="match status" value="1"/>
</dbReference>
<dbReference type="Proteomes" id="UP000184041">
    <property type="component" value="Unassembled WGS sequence"/>
</dbReference>
<dbReference type="EMBL" id="FQUS01000011">
    <property type="protein sequence ID" value="SHF66628.1"/>
    <property type="molecule type" value="Genomic_DNA"/>
</dbReference>
<dbReference type="SUPFAM" id="SSF50998">
    <property type="entry name" value="Quinoprotein alcohol dehydrogenase-like"/>
    <property type="match status" value="1"/>
</dbReference>
<dbReference type="InterPro" id="IPR003961">
    <property type="entry name" value="FN3_dom"/>
</dbReference>
<dbReference type="PANTHER" id="PTHR43547:SF2">
    <property type="entry name" value="HYBRID SIGNAL TRANSDUCTION HISTIDINE KINASE C"/>
    <property type="match status" value="1"/>
</dbReference>
<dbReference type="InterPro" id="IPR005467">
    <property type="entry name" value="His_kinase_dom"/>
</dbReference>
<dbReference type="CDD" id="cd00063">
    <property type="entry name" value="FN3"/>
    <property type="match status" value="1"/>
</dbReference>
<dbReference type="InterPro" id="IPR036890">
    <property type="entry name" value="HATPase_C_sf"/>
</dbReference>
<feature type="chain" id="PRO_5012318952" description="histidine kinase" evidence="7">
    <location>
        <begin position="26"/>
        <end position="1188"/>
    </location>
</feature>
<keyword evidence="6" id="KW-0812">Transmembrane</keyword>
<sequence>MKTLHSHKIVFSCFLWVLLSLSVTVETKGQGAMDMQFHHLTPEDGLSQSSVYSILQDSEGYMWFATQDGLNKYNGYEFTVYSYDPDDPYSLSLNEVRTLYEDSRGNVWVGTLGRGLNLYDRERDRFIRFTGDINRSQETLSDNSIWAVYEDSRENFWVGTSWGLNLMKREGEINEDYLTKVTHYINRNDDPQSISSNNITAVFEDSRENLWIGTEEGLNILDRETGKFKRYLHDSGDPHSIGANHITTLYEDRTGTLWVGTLGGGLNSYDYESDRFYRYTHDADRPNSIAENAIHVIQEGSDGRLWVGTSNQGLSIFDRTSEEFRNYKYDKTDPRSLNNNAINSLYKSRDNTMWVGTFTGGINFVDKSSKKIEHYQNNPNSASSLSNNSVRSFMETSTGEFLVGTDGGGLNFFDRRTGKFSSLKHDPDNRNSIPSDVILSMESHREEGKIWLGTYNGGLSLFDVENQRFTHYQHDPDDEHSLSSDNVYQLYTDQKDRLWIATNGGGVNMLEPGAEKFIRYMENSEDSTSIDNNDIRSFYEDSKGNLWIGSYGGRLTKYEEEREKFTFYDINTGDLYSSVIHCMHEDSENRFWLGTRGGGLKLFDRETHNVTTYSKKEGLQSNIVNGILEDNHGNLWISTNGGISQFDPESEHFINFGMENGLQSREFNAGAYYKDREGYMYFGGVKGFNLFHPDSVTLNTSVAPIVLTDFMLFNQPVPIGGDSPLKKHISQTDRLVLSHDQTVITFEYTALEYSPLQGMQFAYKLEGFDSKWHYVGDTRSATYTNLDPGEYEFKIKAANSDGIWGEETSALTLAIAPPFWRTTWFYIVSILFLASVIYGGYRYRVRSIRAQNRRLGRIIAKRTSELDEKNSELAGKNEHLEELLEELKETRGELVKKAHKAGMADLATGILHNVGNILNSVNTSASLIEDTLRDSKLKRLSQANTILRKHIGRIDEFVANNPKGKELMHYYLKLEAPLNEERRKVLKQSERLNEKIKLINDVVAAQQSYAGAQMDAGQLSFAEMIDEALALQAGSIDRYELTIHKELEPVDPIVAQHSKLVHVLVNLIKNAREALDDVPREQRKITIKTWQDAENVYLSISDNGVGIRKVHLNKIFTQGFTTKTSGHGFGLHSSANYISEMGGKIAVKSDGEGAGTTFTITFPRQKQSGSPGASQEGSKENEKDYHSF</sequence>
<accession>A0A1M5DI13</accession>
<dbReference type="EC" id="2.7.13.3" evidence="2"/>
<dbReference type="Pfam" id="PF07495">
    <property type="entry name" value="Y_Y_Y"/>
    <property type="match status" value="1"/>
</dbReference>
<dbReference type="InterPro" id="IPR015943">
    <property type="entry name" value="WD40/YVTN_repeat-like_dom_sf"/>
</dbReference>
<evidence type="ECO:0000313" key="10">
    <source>
        <dbReference type="Proteomes" id="UP000184041"/>
    </source>
</evidence>
<feature type="signal peptide" evidence="7">
    <location>
        <begin position="1"/>
        <end position="25"/>
    </location>
</feature>
<evidence type="ECO:0000313" key="9">
    <source>
        <dbReference type="EMBL" id="SHF66628.1"/>
    </source>
</evidence>
<dbReference type="InterPro" id="IPR011110">
    <property type="entry name" value="Reg_prop"/>
</dbReference>
<dbReference type="FunFam" id="2.60.40.10:FF:000791">
    <property type="entry name" value="Two-component system sensor histidine kinase/response regulator"/>
    <property type="match status" value="1"/>
</dbReference>
<keyword evidence="7" id="KW-0732">Signal</keyword>
<dbReference type="PRINTS" id="PR00344">
    <property type="entry name" value="BCTRLSENSOR"/>
</dbReference>
<dbReference type="SMART" id="SM00387">
    <property type="entry name" value="HATPase_c"/>
    <property type="match status" value="1"/>
</dbReference>
<organism evidence="9 10">
    <name type="scientific">Fodinibius roseus</name>
    <dbReference type="NCBI Taxonomy" id="1194090"/>
    <lineage>
        <taxon>Bacteria</taxon>
        <taxon>Pseudomonadati</taxon>
        <taxon>Balneolota</taxon>
        <taxon>Balneolia</taxon>
        <taxon>Balneolales</taxon>
        <taxon>Balneolaceae</taxon>
        <taxon>Fodinibius</taxon>
    </lineage>
</organism>
<dbReference type="SUPFAM" id="SSF63829">
    <property type="entry name" value="Calcium-dependent phosphotriesterase"/>
    <property type="match status" value="2"/>
</dbReference>
<evidence type="ECO:0000256" key="2">
    <source>
        <dbReference type="ARBA" id="ARBA00012438"/>
    </source>
</evidence>
<keyword evidence="6" id="KW-1133">Transmembrane helix</keyword>
<dbReference type="SUPFAM" id="SSF49265">
    <property type="entry name" value="Fibronectin type III"/>
    <property type="match status" value="1"/>
</dbReference>
<dbReference type="InterPro" id="IPR004358">
    <property type="entry name" value="Sig_transdc_His_kin-like_C"/>
</dbReference>
<dbReference type="Gene3D" id="3.30.565.10">
    <property type="entry name" value="Histidine kinase-like ATPase, C-terminal domain"/>
    <property type="match status" value="1"/>
</dbReference>
<feature type="compositionally biased region" description="Basic and acidic residues" evidence="5">
    <location>
        <begin position="1177"/>
        <end position="1188"/>
    </location>
</feature>
<dbReference type="Pfam" id="PF02518">
    <property type="entry name" value="HATPase_c"/>
    <property type="match status" value="1"/>
</dbReference>
<evidence type="ECO:0000256" key="1">
    <source>
        <dbReference type="ARBA" id="ARBA00000085"/>
    </source>
</evidence>
<dbReference type="PROSITE" id="PS50109">
    <property type="entry name" value="HIS_KIN"/>
    <property type="match status" value="1"/>
</dbReference>
<dbReference type="STRING" id="1194090.SAMN05443144_111124"/>
<dbReference type="Gene3D" id="2.130.10.10">
    <property type="entry name" value="YVTN repeat-like/Quinoprotein amine dehydrogenase"/>
    <property type="match status" value="4"/>
</dbReference>
<evidence type="ECO:0000259" key="8">
    <source>
        <dbReference type="PROSITE" id="PS50109"/>
    </source>
</evidence>
<dbReference type="OrthoDB" id="9809670at2"/>
<feature type="domain" description="Histidine kinase" evidence="8">
    <location>
        <begin position="909"/>
        <end position="1166"/>
    </location>
</feature>
<evidence type="ECO:0000256" key="7">
    <source>
        <dbReference type="SAM" id="SignalP"/>
    </source>
</evidence>
<evidence type="ECO:0000256" key="5">
    <source>
        <dbReference type="SAM" id="MobiDB-lite"/>
    </source>
</evidence>
<dbReference type="GO" id="GO:0000155">
    <property type="term" value="F:phosphorelay sensor kinase activity"/>
    <property type="evidence" value="ECO:0007669"/>
    <property type="project" value="TreeGrafter"/>
</dbReference>
<dbReference type="InterPro" id="IPR003594">
    <property type="entry name" value="HATPase_dom"/>
</dbReference>
<dbReference type="Pfam" id="PF07494">
    <property type="entry name" value="Reg_prop"/>
    <property type="match status" value="10"/>
</dbReference>
<keyword evidence="10" id="KW-1185">Reference proteome</keyword>
<keyword evidence="3" id="KW-0597">Phosphoprotein</keyword>